<keyword evidence="3 12" id="KW-0444">Lipid biosynthesis</keyword>
<evidence type="ECO:0000256" key="13">
    <source>
        <dbReference type="SAM" id="Phobius"/>
    </source>
</evidence>
<evidence type="ECO:0000256" key="6">
    <source>
        <dbReference type="ARBA" id="ARBA00022989"/>
    </source>
</evidence>
<evidence type="ECO:0000313" key="15">
    <source>
        <dbReference type="Proteomes" id="UP000887565"/>
    </source>
</evidence>
<reference evidence="16" key="1">
    <citation type="submission" date="2022-11" db="UniProtKB">
        <authorList>
            <consortium name="WormBaseParasite"/>
        </authorList>
    </citation>
    <scope>IDENTIFICATION</scope>
</reference>
<dbReference type="WBParaSite" id="nRc.2.0.1.t08851-RA">
    <property type="protein sequence ID" value="nRc.2.0.1.t08851-RA"/>
    <property type="gene ID" value="nRc.2.0.1.g08851"/>
</dbReference>
<dbReference type="GO" id="GO:0004768">
    <property type="term" value="F:stearoyl-CoA 9-desaturase activity"/>
    <property type="evidence" value="ECO:0007669"/>
    <property type="project" value="TreeGrafter"/>
</dbReference>
<dbReference type="PANTHER" id="PTHR11351:SF31">
    <property type="entry name" value="DESATURASE 1, ISOFORM A-RELATED"/>
    <property type="match status" value="1"/>
</dbReference>
<proteinExistence type="inferred from homology"/>
<feature type="domain" description="Fatty acid desaturase" evidence="14">
    <location>
        <begin position="88"/>
        <end position="280"/>
    </location>
</feature>
<evidence type="ECO:0000256" key="8">
    <source>
        <dbReference type="ARBA" id="ARBA00023004"/>
    </source>
</evidence>
<evidence type="ECO:0000256" key="11">
    <source>
        <dbReference type="ARBA" id="ARBA00023160"/>
    </source>
</evidence>
<feature type="transmembrane region" description="Helical" evidence="13">
    <location>
        <begin position="56"/>
        <end position="79"/>
    </location>
</feature>
<evidence type="ECO:0000259" key="14">
    <source>
        <dbReference type="Pfam" id="PF00487"/>
    </source>
</evidence>
<dbReference type="Proteomes" id="UP000887565">
    <property type="component" value="Unplaced"/>
</dbReference>
<keyword evidence="11 12" id="KW-0275">Fatty acid biosynthesis</keyword>
<evidence type="ECO:0000256" key="4">
    <source>
        <dbReference type="ARBA" id="ARBA00022692"/>
    </source>
</evidence>
<comment type="similarity">
    <text evidence="2 12">Belongs to the fatty acid desaturase type 1 family.</text>
</comment>
<evidence type="ECO:0000256" key="2">
    <source>
        <dbReference type="ARBA" id="ARBA00009295"/>
    </source>
</evidence>
<feature type="transmembrane region" description="Helical" evidence="13">
    <location>
        <begin position="217"/>
        <end position="237"/>
    </location>
</feature>
<dbReference type="InterPro" id="IPR015876">
    <property type="entry name" value="Acyl-CoA_DS"/>
</dbReference>
<comment type="domain">
    <text evidence="12">The histidine box domains are involved in binding the catalytic metal ions.</text>
</comment>
<dbReference type="GO" id="GO:0005506">
    <property type="term" value="F:iron ion binding"/>
    <property type="evidence" value="ECO:0007669"/>
    <property type="project" value="TreeGrafter"/>
</dbReference>
<accession>A0A915I517</accession>
<evidence type="ECO:0000256" key="7">
    <source>
        <dbReference type="ARBA" id="ARBA00023002"/>
    </source>
</evidence>
<dbReference type="PRINTS" id="PR00075">
    <property type="entry name" value="FACDDSATRASE"/>
</dbReference>
<keyword evidence="4 12" id="KW-0812">Transmembrane</keyword>
<keyword evidence="9" id="KW-0443">Lipid metabolism</keyword>
<dbReference type="AlphaFoldDB" id="A0A915I517"/>
<keyword evidence="5" id="KW-0276">Fatty acid metabolism</keyword>
<evidence type="ECO:0000256" key="3">
    <source>
        <dbReference type="ARBA" id="ARBA00022516"/>
    </source>
</evidence>
<keyword evidence="10 13" id="KW-0472">Membrane</keyword>
<comment type="subcellular location">
    <subcellularLocation>
        <location evidence="1">Membrane</location>
        <topology evidence="1">Multi-pass membrane protein</topology>
    </subcellularLocation>
</comment>
<evidence type="ECO:0000256" key="9">
    <source>
        <dbReference type="ARBA" id="ARBA00023098"/>
    </source>
</evidence>
<dbReference type="CDD" id="cd03505">
    <property type="entry name" value="Delta9-FADS-like"/>
    <property type="match status" value="1"/>
</dbReference>
<evidence type="ECO:0000256" key="10">
    <source>
        <dbReference type="ARBA" id="ARBA00023136"/>
    </source>
</evidence>
<evidence type="ECO:0000256" key="1">
    <source>
        <dbReference type="ARBA" id="ARBA00004141"/>
    </source>
</evidence>
<keyword evidence="7 12" id="KW-0560">Oxidoreductase</keyword>
<evidence type="ECO:0000313" key="16">
    <source>
        <dbReference type="WBParaSite" id="nRc.2.0.1.t08851-RA"/>
    </source>
</evidence>
<name>A0A915I517_ROMCU</name>
<organism evidence="15 16">
    <name type="scientific">Romanomermis culicivorax</name>
    <name type="common">Nematode worm</name>
    <dbReference type="NCBI Taxonomy" id="13658"/>
    <lineage>
        <taxon>Eukaryota</taxon>
        <taxon>Metazoa</taxon>
        <taxon>Ecdysozoa</taxon>
        <taxon>Nematoda</taxon>
        <taxon>Enoplea</taxon>
        <taxon>Dorylaimia</taxon>
        <taxon>Mermithida</taxon>
        <taxon>Mermithoidea</taxon>
        <taxon>Mermithidae</taxon>
        <taxon>Romanomermis</taxon>
    </lineage>
</organism>
<keyword evidence="8" id="KW-0408">Iron</keyword>
<protein>
    <submittedName>
        <fullName evidence="16">Fatty acid desaturase domain-containing protein</fullName>
    </submittedName>
</protein>
<dbReference type="Pfam" id="PF00487">
    <property type="entry name" value="FA_desaturase"/>
    <property type="match status" value="1"/>
</dbReference>
<dbReference type="PANTHER" id="PTHR11351">
    <property type="entry name" value="ACYL-COA DESATURASE"/>
    <property type="match status" value="1"/>
</dbReference>
<feature type="transmembrane region" description="Helical" evidence="13">
    <location>
        <begin position="288"/>
        <end position="307"/>
    </location>
</feature>
<dbReference type="InterPro" id="IPR005804">
    <property type="entry name" value="FA_desaturase_dom"/>
</dbReference>
<sequence length="328" mass="38325">MVCLKSSYMKSMVSYVETALIVAQNPPTKEPDVIPKAHLALIAPPAPLRWTWADVIWYRVVLLLFMHLQLPWSLYVFFFETSLATFLWAFFVLVYAGMGVTIGAHRLWAHRSFKAKPIFHWIAMMCYSTNFMEDAIDWATTHRTHHRYSDTDQDPHDSRRGFFYSHVGWLLIRENEKVKKAKSTVDVSDLYVYSMTVIFMIIIPTCVPLLWGERLWISYHVALILRYTYSLHIAFTVNSLAHMFGMKPYDINLKATESIAAIFLTAGEGWHNYHHVFPQDYRASEYPWLYNLSTVLIDFFALFGLVYDRKIVSGEVIQKRKRRTGSKQ</sequence>
<evidence type="ECO:0000256" key="12">
    <source>
        <dbReference type="RuleBase" id="RU000581"/>
    </source>
</evidence>
<evidence type="ECO:0000256" key="5">
    <source>
        <dbReference type="ARBA" id="ARBA00022832"/>
    </source>
</evidence>
<dbReference type="GO" id="GO:0005789">
    <property type="term" value="C:endoplasmic reticulum membrane"/>
    <property type="evidence" value="ECO:0007669"/>
    <property type="project" value="TreeGrafter"/>
</dbReference>
<feature type="transmembrane region" description="Helical" evidence="13">
    <location>
        <begin position="85"/>
        <end position="108"/>
    </location>
</feature>
<keyword evidence="6 13" id="KW-1133">Transmembrane helix</keyword>
<feature type="transmembrane region" description="Helical" evidence="13">
    <location>
        <begin position="190"/>
        <end position="211"/>
    </location>
</feature>
<dbReference type="OMA" id="IGWAYEL"/>
<comment type="cofactor">
    <cofactor evidence="12">
        <name>Fe(2+)</name>
        <dbReference type="ChEBI" id="CHEBI:29033"/>
    </cofactor>
</comment>
<keyword evidence="15" id="KW-1185">Reference proteome</keyword>
<dbReference type="GO" id="GO:0006636">
    <property type="term" value="P:unsaturated fatty acid biosynthetic process"/>
    <property type="evidence" value="ECO:0007669"/>
    <property type="project" value="TreeGrafter"/>
</dbReference>